<dbReference type="GO" id="GO:0003700">
    <property type="term" value="F:DNA-binding transcription factor activity"/>
    <property type="evidence" value="ECO:0007669"/>
    <property type="project" value="InterPro"/>
</dbReference>
<keyword evidence="2" id="KW-0067">ATP-binding</keyword>
<dbReference type="Gene3D" id="1.10.10.60">
    <property type="entry name" value="Homeodomain-like"/>
    <property type="match status" value="2"/>
</dbReference>
<evidence type="ECO:0000256" key="5">
    <source>
        <dbReference type="ARBA" id="ARBA00023163"/>
    </source>
</evidence>
<keyword evidence="5" id="KW-0804">Transcription</keyword>
<dbReference type="InterPro" id="IPR018062">
    <property type="entry name" value="HTH_AraC-typ_CS"/>
</dbReference>
<dbReference type="KEGG" id="paln:B0W48_13925"/>
<dbReference type="PRINTS" id="PR00032">
    <property type="entry name" value="HTHARAC"/>
</dbReference>
<dbReference type="InterPro" id="IPR002078">
    <property type="entry name" value="Sigma_54_int"/>
</dbReference>
<dbReference type="GO" id="GO:0043565">
    <property type="term" value="F:sequence-specific DNA binding"/>
    <property type="evidence" value="ECO:0007669"/>
    <property type="project" value="InterPro"/>
</dbReference>
<feature type="domain" description="HTH araC/xylS-type" evidence="6">
    <location>
        <begin position="296"/>
        <end position="395"/>
    </location>
</feature>
<gene>
    <name evidence="8" type="ORF">B0W48_13925</name>
</gene>
<dbReference type="Gene3D" id="1.10.8.60">
    <property type="match status" value="1"/>
</dbReference>
<dbReference type="GO" id="GO:0005524">
    <property type="term" value="F:ATP binding"/>
    <property type="evidence" value="ECO:0007669"/>
    <property type="project" value="InterPro"/>
</dbReference>
<dbReference type="EMBL" id="CP019628">
    <property type="protein sequence ID" value="AQQ00812.1"/>
    <property type="molecule type" value="Genomic_DNA"/>
</dbReference>
<accession>A0A1Q2H0C5</accession>
<dbReference type="PROSITE" id="PS00041">
    <property type="entry name" value="HTH_ARAC_FAMILY_1"/>
    <property type="match status" value="1"/>
</dbReference>
<dbReference type="Pfam" id="PF12833">
    <property type="entry name" value="HTH_18"/>
    <property type="match status" value="1"/>
</dbReference>
<feature type="domain" description="Sigma-54 factor interaction" evidence="7">
    <location>
        <begin position="14"/>
        <end position="218"/>
    </location>
</feature>
<dbReference type="RefSeq" id="WP_077537486.1">
    <property type="nucleotide sequence ID" value="NZ_CANLYY010000030.1"/>
</dbReference>
<dbReference type="AlphaFoldDB" id="A0A1Q2H0C5"/>
<proteinExistence type="predicted"/>
<dbReference type="SMART" id="SM00342">
    <property type="entry name" value="HTH_ARAC"/>
    <property type="match status" value="1"/>
</dbReference>
<dbReference type="PROSITE" id="PS50045">
    <property type="entry name" value="SIGMA54_INTERACT_4"/>
    <property type="match status" value="1"/>
</dbReference>
<evidence type="ECO:0000256" key="1">
    <source>
        <dbReference type="ARBA" id="ARBA00022741"/>
    </source>
</evidence>
<dbReference type="SUPFAM" id="SSF52540">
    <property type="entry name" value="P-loop containing nucleoside triphosphate hydrolases"/>
    <property type="match status" value="1"/>
</dbReference>
<dbReference type="Gene3D" id="3.40.50.300">
    <property type="entry name" value="P-loop containing nucleotide triphosphate hydrolases"/>
    <property type="match status" value="1"/>
</dbReference>
<dbReference type="InterPro" id="IPR018060">
    <property type="entry name" value="HTH_AraC"/>
</dbReference>
<evidence type="ECO:0000256" key="3">
    <source>
        <dbReference type="ARBA" id="ARBA00023015"/>
    </source>
</evidence>
<keyword evidence="4" id="KW-0238">DNA-binding</keyword>
<keyword evidence="3" id="KW-0805">Transcription regulation</keyword>
<dbReference type="Proteomes" id="UP000188243">
    <property type="component" value="Chromosome"/>
</dbReference>
<dbReference type="InterPro" id="IPR027417">
    <property type="entry name" value="P-loop_NTPase"/>
</dbReference>
<evidence type="ECO:0000259" key="6">
    <source>
        <dbReference type="PROSITE" id="PS01124"/>
    </source>
</evidence>
<dbReference type="InterPro" id="IPR020449">
    <property type="entry name" value="Tscrpt_reg_AraC-type_HTH"/>
</dbReference>
<dbReference type="SUPFAM" id="SSF46689">
    <property type="entry name" value="Homeodomain-like"/>
    <property type="match status" value="2"/>
</dbReference>
<evidence type="ECO:0000256" key="4">
    <source>
        <dbReference type="ARBA" id="ARBA00023125"/>
    </source>
</evidence>
<dbReference type="PANTHER" id="PTHR43280">
    <property type="entry name" value="ARAC-FAMILY TRANSCRIPTIONAL REGULATOR"/>
    <property type="match status" value="1"/>
</dbReference>
<dbReference type="InterPro" id="IPR009057">
    <property type="entry name" value="Homeodomain-like_sf"/>
</dbReference>
<sequence>MSLPINLANNNESWIGSSDALFQLKNEINKLASSILPIHIVGEPGTGKQFAAQKIHQLSNKEGSFIMSCCTHWTANNVLNEFDTLISQLKKGTIYLKNIDSLSCEQFDVIKDYWLNEITDKEAVRLITSTTPQKQTAALQLTDPATPLDWLHYHCLGLLIPTLSQREEDIIAFIETYQLTDKNIAQLTFSSSAIAILKSYRWPNNVKQLKRCLDKLTFLNDYQEINAQTLTHIFPSMASTPSSHNTEIVEVTPPSPLLAYNFHQDITELHTNILLTEHTHCQTTPAIKNKPHPALQRALQHIDENYTKPLSLSEVANCACVSPSHLSFLFKRYVGQSFKQTLLRLRIKTAMTLLREDPYCQVTEVCDDVGFSDLSFFVRKFKAVVGVSPGVYRDQRAKH</sequence>
<dbReference type="Pfam" id="PF25601">
    <property type="entry name" value="AAA_lid_14"/>
    <property type="match status" value="1"/>
</dbReference>
<evidence type="ECO:0000256" key="2">
    <source>
        <dbReference type="ARBA" id="ARBA00022840"/>
    </source>
</evidence>
<keyword evidence="1" id="KW-0547">Nucleotide-binding</keyword>
<evidence type="ECO:0000313" key="8">
    <source>
        <dbReference type="EMBL" id="AQQ00812.1"/>
    </source>
</evidence>
<dbReference type="PROSITE" id="PS01124">
    <property type="entry name" value="HTH_ARAC_FAMILY_2"/>
    <property type="match status" value="1"/>
</dbReference>
<organism evidence="8 9">
    <name type="scientific">Pseudoalteromonas aliena</name>
    <dbReference type="NCBI Taxonomy" id="247523"/>
    <lineage>
        <taxon>Bacteria</taxon>
        <taxon>Pseudomonadati</taxon>
        <taxon>Pseudomonadota</taxon>
        <taxon>Gammaproteobacteria</taxon>
        <taxon>Alteromonadales</taxon>
        <taxon>Pseudoalteromonadaceae</taxon>
        <taxon>Pseudoalteromonas</taxon>
    </lineage>
</organism>
<evidence type="ECO:0000313" key="9">
    <source>
        <dbReference type="Proteomes" id="UP000188243"/>
    </source>
</evidence>
<dbReference type="InterPro" id="IPR058031">
    <property type="entry name" value="AAA_lid_NorR"/>
</dbReference>
<dbReference type="PANTHER" id="PTHR43280:SF28">
    <property type="entry name" value="HTH-TYPE TRANSCRIPTIONAL ACTIVATOR RHAS"/>
    <property type="match status" value="1"/>
</dbReference>
<name>A0A1Q2H0C5_9GAMM</name>
<dbReference type="Pfam" id="PF14532">
    <property type="entry name" value="Sigma54_activ_2"/>
    <property type="match status" value="1"/>
</dbReference>
<dbReference type="STRING" id="247523.B0W48_13925"/>
<reference evidence="8 9" key="1">
    <citation type="submission" date="2017-02" db="EMBL/GenBank/DDBJ databases">
        <title>Complete genome sequence of the cold-active Pseudoalteromonas aliena strain EH1 isolated from Arctic seawater.</title>
        <authorList>
            <person name="Kim E."/>
            <person name="Heo E."/>
            <person name="Kim H."/>
            <person name="Kim D."/>
        </authorList>
    </citation>
    <scope>NUCLEOTIDE SEQUENCE [LARGE SCALE GENOMIC DNA]</scope>
    <source>
        <strain evidence="8 9">EH1</strain>
    </source>
</reference>
<protein>
    <submittedName>
        <fullName evidence="8">AraC family transcriptional regulator</fullName>
    </submittedName>
</protein>
<evidence type="ECO:0000259" key="7">
    <source>
        <dbReference type="PROSITE" id="PS50045"/>
    </source>
</evidence>